<organism evidence="14 15">
    <name type="scientific">Mariniradius sediminis</name>
    <dbReference type="NCBI Taxonomy" id="2909237"/>
    <lineage>
        <taxon>Bacteria</taxon>
        <taxon>Pseudomonadati</taxon>
        <taxon>Bacteroidota</taxon>
        <taxon>Cytophagia</taxon>
        <taxon>Cytophagales</taxon>
        <taxon>Cyclobacteriaceae</taxon>
        <taxon>Mariniradius</taxon>
    </lineage>
</organism>
<name>A0ABS9BS04_9BACT</name>
<comment type="similarity">
    <text evidence="10 11">Belongs to the TonB-dependent receptor family.</text>
</comment>
<protein>
    <submittedName>
        <fullName evidence="14">TonB-dependent receptor</fullName>
    </submittedName>
</protein>
<gene>
    <name evidence="14" type="ORF">L0U89_07195</name>
</gene>
<dbReference type="InterPro" id="IPR036942">
    <property type="entry name" value="Beta-barrel_TonB_sf"/>
</dbReference>
<dbReference type="PROSITE" id="PS52016">
    <property type="entry name" value="TONB_DEPENDENT_REC_3"/>
    <property type="match status" value="1"/>
</dbReference>
<evidence type="ECO:0000259" key="12">
    <source>
        <dbReference type="Pfam" id="PF00593"/>
    </source>
</evidence>
<feature type="domain" description="TonB-dependent receptor plug" evidence="13">
    <location>
        <begin position="116"/>
        <end position="222"/>
    </location>
</feature>
<evidence type="ECO:0000259" key="13">
    <source>
        <dbReference type="Pfam" id="PF07715"/>
    </source>
</evidence>
<keyword evidence="4 10" id="KW-0812">Transmembrane</keyword>
<dbReference type="EMBL" id="JAKEVZ010000004">
    <property type="protein sequence ID" value="MCF1750853.1"/>
    <property type="molecule type" value="Genomic_DNA"/>
</dbReference>
<dbReference type="InterPro" id="IPR010917">
    <property type="entry name" value="TonB_rcpt_CS"/>
</dbReference>
<evidence type="ECO:0000256" key="7">
    <source>
        <dbReference type="ARBA" id="ARBA00023136"/>
    </source>
</evidence>
<evidence type="ECO:0000256" key="6">
    <source>
        <dbReference type="ARBA" id="ARBA00023077"/>
    </source>
</evidence>
<sequence length="807" mass="91037">MLRLSLLFFLFVAGLWQYSSAQQLIVLASDTKLPLESALIFHPKSKSQLITSASGKADISGWKGFDKIHIHAFGYTELVKSYEELAAMGFEVRLNPLLFSLQESVVSATRWNQNRSEIPSKITVISAEERKIFNPQTAADLLGTSGEVFIQKSQQGGGSPMIRGFSTNRLLYTVDGVRMNTAIFRSGNLQNVISLDPFATQSTEVFFGPGSIIYGSDAIGAVMSFQTLAAEFVDRSKQASVTGNVTLRGTTANKEKTGHAHLSYGGKNWSGVSSFSRHDFGDLRMGTRGPEEFLRPNYVERIGDKDVLVENTNPLLQVPSGYDQINLMQKLRFKPSERWDLQYAFHFSETSPYSRYDRLIRFRPNGQPRSAEWKYGPQIWMMNHLRARHVGNGKWYDELSVNLAYQKFEESRIDRNFNDPIRRTRTEKVDAYSVNMDLTKGFGNKGKLFYGLEWVRNDVHSTGSDENIDSGITEQGPARYPNSEWSSYAAYGTYQHRISPQSLLQAGLRYNYFRLYADFSNNVGFYPLPFVTSENRNAATTFSTGWVWTPGNSWTMHLNASTGFRSPNVDDIGKFFDSEPGTVMVPNPDLLPEYAYNLEANVGKVIGDRIMLDLTGYYTYLDDALVRRSFQLGGQDSILYDGELSKVLALQNAAFVQIIGLQAAVEIKFTREFSLTSRLNIQKGTEEMENGEKSPSRHAPPTFGQTRLEFKKENWWLMLYSDYSGGFSFGQLPLEERGKPELYAVDTNGNPYSPSWATINLKGYWKINNLLSTSLGFENLTDVRYRTYSSGIAAPGRNFILSLMANF</sequence>
<dbReference type="RefSeq" id="WP_234860907.1">
    <property type="nucleotide sequence ID" value="NZ_JAKEVZ010000004.1"/>
</dbReference>
<dbReference type="Pfam" id="PF00593">
    <property type="entry name" value="TonB_dep_Rec_b-barrel"/>
    <property type="match status" value="1"/>
</dbReference>
<dbReference type="InterPro" id="IPR012910">
    <property type="entry name" value="Plug_dom"/>
</dbReference>
<evidence type="ECO:0000256" key="8">
    <source>
        <dbReference type="ARBA" id="ARBA00023170"/>
    </source>
</evidence>
<dbReference type="SUPFAM" id="SSF56935">
    <property type="entry name" value="Porins"/>
    <property type="match status" value="1"/>
</dbReference>
<dbReference type="PROSITE" id="PS01156">
    <property type="entry name" value="TONB_DEPENDENT_REC_2"/>
    <property type="match status" value="1"/>
</dbReference>
<evidence type="ECO:0000256" key="11">
    <source>
        <dbReference type="RuleBase" id="RU003357"/>
    </source>
</evidence>
<feature type="domain" description="TonB-dependent receptor-like beta-barrel" evidence="12">
    <location>
        <begin position="354"/>
        <end position="780"/>
    </location>
</feature>
<dbReference type="PANTHER" id="PTHR30069">
    <property type="entry name" value="TONB-DEPENDENT OUTER MEMBRANE RECEPTOR"/>
    <property type="match status" value="1"/>
</dbReference>
<dbReference type="Gene3D" id="2.170.130.10">
    <property type="entry name" value="TonB-dependent receptor, plug domain"/>
    <property type="match status" value="1"/>
</dbReference>
<proteinExistence type="inferred from homology"/>
<keyword evidence="15" id="KW-1185">Reference proteome</keyword>
<evidence type="ECO:0000313" key="15">
    <source>
        <dbReference type="Proteomes" id="UP001201449"/>
    </source>
</evidence>
<reference evidence="14 15" key="1">
    <citation type="submission" date="2022-01" db="EMBL/GenBank/DDBJ databases">
        <title>Mariniradius saccharolyticus sp. nov., isolated from sediment of a river.</title>
        <authorList>
            <person name="Liu H."/>
        </authorList>
    </citation>
    <scope>NUCLEOTIDE SEQUENCE [LARGE SCALE GENOMIC DNA]</scope>
    <source>
        <strain evidence="14 15">RY-2</strain>
    </source>
</reference>
<comment type="caution">
    <text evidence="14">The sequence shown here is derived from an EMBL/GenBank/DDBJ whole genome shotgun (WGS) entry which is preliminary data.</text>
</comment>
<dbReference type="Gene3D" id="2.40.170.20">
    <property type="entry name" value="TonB-dependent receptor, beta-barrel domain"/>
    <property type="match status" value="1"/>
</dbReference>
<dbReference type="Pfam" id="PF07715">
    <property type="entry name" value="Plug"/>
    <property type="match status" value="1"/>
</dbReference>
<dbReference type="Proteomes" id="UP001201449">
    <property type="component" value="Unassembled WGS sequence"/>
</dbReference>
<accession>A0ABS9BS04</accession>
<keyword evidence="9 10" id="KW-0998">Cell outer membrane</keyword>
<keyword evidence="3 10" id="KW-1134">Transmembrane beta strand</keyword>
<keyword evidence="8 14" id="KW-0675">Receptor</keyword>
<evidence type="ECO:0000256" key="2">
    <source>
        <dbReference type="ARBA" id="ARBA00022448"/>
    </source>
</evidence>
<evidence type="ECO:0000313" key="14">
    <source>
        <dbReference type="EMBL" id="MCF1750853.1"/>
    </source>
</evidence>
<evidence type="ECO:0000256" key="9">
    <source>
        <dbReference type="ARBA" id="ARBA00023237"/>
    </source>
</evidence>
<evidence type="ECO:0000256" key="1">
    <source>
        <dbReference type="ARBA" id="ARBA00004571"/>
    </source>
</evidence>
<dbReference type="InterPro" id="IPR037066">
    <property type="entry name" value="Plug_dom_sf"/>
</dbReference>
<keyword evidence="6 11" id="KW-0798">TonB box</keyword>
<comment type="subcellular location">
    <subcellularLocation>
        <location evidence="1 10">Cell outer membrane</location>
        <topology evidence="1 10">Multi-pass membrane protein</topology>
    </subcellularLocation>
</comment>
<evidence type="ECO:0000256" key="3">
    <source>
        <dbReference type="ARBA" id="ARBA00022452"/>
    </source>
</evidence>
<dbReference type="InterPro" id="IPR039426">
    <property type="entry name" value="TonB-dep_rcpt-like"/>
</dbReference>
<evidence type="ECO:0000256" key="4">
    <source>
        <dbReference type="ARBA" id="ARBA00022692"/>
    </source>
</evidence>
<keyword evidence="2 10" id="KW-0813">Transport</keyword>
<evidence type="ECO:0000256" key="5">
    <source>
        <dbReference type="ARBA" id="ARBA00022729"/>
    </source>
</evidence>
<dbReference type="InterPro" id="IPR000531">
    <property type="entry name" value="Beta-barrel_TonB"/>
</dbReference>
<keyword evidence="5" id="KW-0732">Signal</keyword>
<dbReference type="PANTHER" id="PTHR30069:SF29">
    <property type="entry name" value="HEMOGLOBIN AND HEMOGLOBIN-HAPTOGLOBIN-BINDING PROTEIN 1-RELATED"/>
    <property type="match status" value="1"/>
</dbReference>
<evidence type="ECO:0000256" key="10">
    <source>
        <dbReference type="PROSITE-ProRule" id="PRU01360"/>
    </source>
</evidence>
<keyword evidence="7 10" id="KW-0472">Membrane</keyword>